<dbReference type="PANTHER" id="PTHR48025:SF3">
    <property type="entry name" value="31 KDA RIBONUCLEOPROTEIN, CHLOROPLASTIC-RELATED"/>
    <property type="match status" value="1"/>
</dbReference>
<feature type="compositionally biased region" description="Polar residues" evidence="3">
    <location>
        <begin position="91"/>
        <end position="100"/>
    </location>
</feature>
<protein>
    <submittedName>
        <fullName evidence="5">RNA-binding protein CP31B- chloroplastic</fullName>
    </submittedName>
</protein>
<feature type="compositionally biased region" description="Basic and acidic residues" evidence="3">
    <location>
        <begin position="60"/>
        <end position="90"/>
    </location>
</feature>
<keyword evidence="1 2" id="KW-0694">RNA-binding</keyword>
<dbReference type="InterPro" id="IPR035979">
    <property type="entry name" value="RBD_domain_sf"/>
</dbReference>
<evidence type="ECO:0000256" key="1">
    <source>
        <dbReference type="ARBA" id="ARBA00022884"/>
    </source>
</evidence>
<dbReference type="GO" id="GO:1901259">
    <property type="term" value="P:chloroplast rRNA processing"/>
    <property type="evidence" value="ECO:0007669"/>
    <property type="project" value="TreeGrafter"/>
</dbReference>
<dbReference type="InterPro" id="IPR050502">
    <property type="entry name" value="Euk_RNA-bind_prot"/>
</dbReference>
<evidence type="ECO:0000256" key="3">
    <source>
        <dbReference type="SAM" id="MobiDB-lite"/>
    </source>
</evidence>
<dbReference type="GO" id="GO:0009535">
    <property type="term" value="C:chloroplast thylakoid membrane"/>
    <property type="evidence" value="ECO:0007669"/>
    <property type="project" value="TreeGrafter"/>
</dbReference>
<dbReference type="PROSITE" id="PS50102">
    <property type="entry name" value="RRM"/>
    <property type="match status" value="2"/>
</dbReference>
<dbReference type="OrthoDB" id="439808at2759"/>
<dbReference type="SMART" id="SM00360">
    <property type="entry name" value="RRM"/>
    <property type="match status" value="2"/>
</dbReference>
<evidence type="ECO:0000313" key="6">
    <source>
        <dbReference type="Proteomes" id="UP001153555"/>
    </source>
</evidence>
<dbReference type="AlphaFoldDB" id="A0A9N7NU40"/>
<evidence type="ECO:0000313" key="5">
    <source>
        <dbReference type="EMBL" id="CAA0836151.1"/>
    </source>
</evidence>
<keyword evidence="6" id="KW-1185">Reference proteome</keyword>
<proteinExistence type="predicted"/>
<dbReference type="Pfam" id="PF00076">
    <property type="entry name" value="RRM_1"/>
    <property type="match status" value="2"/>
</dbReference>
<feature type="domain" description="RRM" evidence="4">
    <location>
        <begin position="115"/>
        <end position="193"/>
    </location>
</feature>
<evidence type="ECO:0000259" key="4">
    <source>
        <dbReference type="PROSITE" id="PS50102"/>
    </source>
</evidence>
<feature type="domain" description="RRM" evidence="4">
    <location>
        <begin position="209"/>
        <end position="287"/>
    </location>
</feature>
<evidence type="ECO:0000256" key="2">
    <source>
        <dbReference type="PROSITE-ProRule" id="PRU00176"/>
    </source>
</evidence>
<gene>
    <name evidence="5" type="ORF">SHERM_03267</name>
</gene>
<sequence length="295" mass="32575">METNGCLNSGASSVSTSCTDLYTPVKFRLSGQGLVFIKKQKPLHRFPAVASQQGKTIPAAHEEKEEPAVLLEEKDKPEVVLKKKEEKEGQESQGNSNRVATENGDGRVKPPPEGAKVYIGNLPYDVNGEELGRLFERAGAVRFAEVKYNKETDESRGFGFVTMGTEEEADRAVEMFRGYDVNGRHLAVNKAAPRGSQIERPARVLETSYRLFVGNLPWSVDDTRLEQIFSKHGKVLSTQVVTNPETGDSRGFGFVVMSSEVEMKQAIKKVDGMSFNGREMRVNAAEGKRRQNGSS</sequence>
<dbReference type="Gene3D" id="3.30.70.330">
    <property type="match status" value="2"/>
</dbReference>
<name>A0A9N7NU40_STRHE</name>
<feature type="region of interest" description="Disordered" evidence="3">
    <location>
        <begin position="49"/>
        <end position="113"/>
    </location>
</feature>
<accession>A0A9N7NU40</accession>
<dbReference type="EMBL" id="CACSLK010030184">
    <property type="protein sequence ID" value="CAA0836151.1"/>
    <property type="molecule type" value="Genomic_DNA"/>
</dbReference>
<dbReference type="InterPro" id="IPR000504">
    <property type="entry name" value="RRM_dom"/>
</dbReference>
<dbReference type="InterPro" id="IPR012677">
    <property type="entry name" value="Nucleotide-bd_a/b_plait_sf"/>
</dbReference>
<dbReference type="GO" id="GO:0003729">
    <property type="term" value="F:mRNA binding"/>
    <property type="evidence" value="ECO:0007669"/>
    <property type="project" value="TreeGrafter"/>
</dbReference>
<dbReference type="SUPFAM" id="SSF54928">
    <property type="entry name" value="RNA-binding domain, RBD"/>
    <property type="match status" value="2"/>
</dbReference>
<dbReference type="Proteomes" id="UP001153555">
    <property type="component" value="Unassembled WGS sequence"/>
</dbReference>
<reference evidence="5" key="1">
    <citation type="submission" date="2019-12" db="EMBL/GenBank/DDBJ databases">
        <authorList>
            <person name="Scholes J."/>
        </authorList>
    </citation>
    <scope>NUCLEOTIDE SEQUENCE</scope>
</reference>
<dbReference type="PANTHER" id="PTHR48025">
    <property type="entry name" value="OS02G0815200 PROTEIN"/>
    <property type="match status" value="1"/>
</dbReference>
<comment type="caution">
    <text evidence="5">The sequence shown here is derived from an EMBL/GenBank/DDBJ whole genome shotgun (WGS) entry which is preliminary data.</text>
</comment>
<organism evidence="5 6">
    <name type="scientific">Striga hermonthica</name>
    <name type="common">Purple witchweed</name>
    <name type="synonym">Buchnera hermonthica</name>
    <dbReference type="NCBI Taxonomy" id="68872"/>
    <lineage>
        <taxon>Eukaryota</taxon>
        <taxon>Viridiplantae</taxon>
        <taxon>Streptophyta</taxon>
        <taxon>Embryophyta</taxon>
        <taxon>Tracheophyta</taxon>
        <taxon>Spermatophyta</taxon>
        <taxon>Magnoliopsida</taxon>
        <taxon>eudicotyledons</taxon>
        <taxon>Gunneridae</taxon>
        <taxon>Pentapetalae</taxon>
        <taxon>asterids</taxon>
        <taxon>lamiids</taxon>
        <taxon>Lamiales</taxon>
        <taxon>Orobanchaceae</taxon>
        <taxon>Buchnereae</taxon>
        <taxon>Striga</taxon>
    </lineage>
</organism>